<proteinExistence type="predicted"/>
<dbReference type="Proteomes" id="UP000765509">
    <property type="component" value="Unassembled WGS sequence"/>
</dbReference>
<dbReference type="AlphaFoldDB" id="A0A9Q3BQZ1"/>
<reference evidence="1" key="1">
    <citation type="submission" date="2021-03" db="EMBL/GenBank/DDBJ databases">
        <title>Draft genome sequence of rust myrtle Austropuccinia psidii MF-1, a brazilian biotype.</title>
        <authorList>
            <person name="Quecine M.C."/>
            <person name="Pachon D.M.R."/>
            <person name="Bonatelli M.L."/>
            <person name="Correr F.H."/>
            <person name="Franceschini L.M."/>
            <person name="Leite T.F."/>
            <person name="Margarido G.R.A."/>
            <person name="Almeida C.A."/>
            <person name="Ferrarezi J.A."/>
            <person name="Labate C.A."/>
        </authorList>
    </citation>
    <scope>NUCLEOTIDE SEQUENCE</scope>
    <source>
        <strain evidence="1">MF-1</strain>
    </source>
</reference>
<dbReference type="EMBL" id="AVOT02002220">
    <property type="protein sequence ID" value="MBW0469550.1"/>
    <property type="molecule type" value="Genomic_DNA"/>
</dbReference>
<evidence type="ECO:0000313" key="2">
    <source>
        <dbReference type="Proteomes" id="UP000765509"/>
    </source>
</evidence>
<name>A0A9Q3BQZ1_9BASI</name>
<keyword evidence="2" id="KW-1185">Reference proteome</keyword>
<accession>A0A9Q3BQZ1</accession>
<dbReference type="OrthoDB" id="2518428at2759"/>
<protein>
    <submittedName>
        <fullName evidence="1">Uncharacterized protein</fullName>
    </submittedName>
</protein>
<organism evidence="1 2">
    <name type="scientific">Austropuccinia psidii MF-1</name>
    <dbReference type="NCBI Taxonomy" id="1389203"/>
    <lineage>
        <taxon>Eukaryota</taxon>
        <taxon>Fungi</taxon>
        <taxon>Dikarya</taxon>
        <taxon>Basidiomycota</taxon>
        <taxon>Pucciniomycotina</taxon>
        <taxon>Pucciniomycetes</taxon>
        <taxon>Pucciniales</taxon>
        <taxon>Sphaerophragmiaceae</taxon>
        <taxon>Austropuccinia</taxon>
    </lineage>
</organism>
<gene>
    <name evidence="1" type="ORF">O181_009265</name>
</gene>
<comment type="caution">
    <text evidence="1">The sequence shown here is derived from an EMBL/GenBank/DDBJ whole genome shotgun (WGS) entry which is preliminary data.</text>
</comment>
<evidence type="ECO:0000313" key="1">
    <source>
        <dbReference type="EMBL" id="MBW0469550.1"/>
    </source>
</evidence>
<sequence length="114" mass="12659">MCKPKPATGKGYTSGESCITQILINDIKDRLNLDTGAFCTGVGKYHLQGILPGWKNHLLPIEGVQFSRSSNNMYLLGLLDTNCVFPHPERSLRIKTEIVVMENCTSQHIILVSQ</sequence>